<keyword evidence="3" id="KW-1185">Reference proteome</keyword>
<reference evidence="2" key="1">
    <citation type="submission" date="2021-01" db="EMBL/GenBank/DDBJ databases">
        <title>Phytophthora aleatoria, a newly-described species from Pinus radiata is distinct from Phytophthora cactorum isolates based on comparative genomics.</title>
        <authorList>
            <person name="Mcdougal R."/>
            <person name="Panda P."/>
            <person name="Williams N."/>
            <person name="Studholme D.J."/>
        </authorList>
    </citation>
    <scope>NUCLEOTIDE SEQUENCE</scope>
    <source>
        <strain evidence="2">NZFS 4037</strain>
    </source>
</reference>
<dbReference type="EMBL" id="JAENGY010002320">
    <property type="protein sequence ID" value="KAG6944625.1"/>
    <property type="molecule type" value="Genomic_DNA"/>
</dbReference>
<dbReference type="AlphaFoldDB" id="A0A8J5ID81"/>
<feature type="signal peptide" evidence="1">
    <location>
        <begin position="1"/>
        <end position="31"/>
    </location>
</feature>
<proteinExistence type="predicted"/>
<protein>
    <recommendedName>
        <fullName evidence="4">RxLR effector protein</fullName>
    </recommendedName>
</protein>
<name>A0A8J5ID81_9STRA</name>
<comment type="caution">
    <text evidence="2">The sequence shown here is derived from an EMBL/GenBank/DDBJ whole genome shotgun (WGS) entry which is preliminary data.</text>
</comment>
<evidence type="ECO:0000256" key="1">
    <source>
        <dbReference type="SAM" id="SignalP"/>
    </source>
</evidence>
<accession>A0A8J5ID81</accession>
<evidence type="ECO:0000313" key="3">
    <source>
        <dbReference type="Proteomes" id="UP000709295"/>
    </source>
</evidence>
<dbReference type="Proteomes" id="UP000709295">
    <property type="component" value="Unassembled WGS sequence"/>
</dbReference>
<evidence type="ECO:0000313" key="2">
    <source>
        <dbReference type="EMBL" id="KAG6944625.1"/>
    </source>
</evidence>
<feature type="chain" id="PRO_5035156791" description="RxLR effector protein" evidence="1">
    <location>
        <begin position="32"/>
        <end position="68"/>
    </location>
</feature>
<keyword evidence="1" id="KW-0732">Signal</keyword>
<sequence length="68" mass="7291">MALNPPSSTVSSKNAWALYFVAVALLVSCNGGASTTTETKLWTMTSRNAVQCCHREDRAISPECQVEG</sequence>
<gene>
    <name evidence="2" type="ORF">JG688_00016991</name>
</gene>
<organism evidence="2 3">
    <name type="scientific">Phytophthora aleatoria</name>
    <dbReference type="NCBI Taxonomy" id="2496075"/>
    <lineage>
        <taxon>Eukaryota</taxon>
        <taxon>Sar</taxon>
        <taxon>Stramenopiles</taxon>
        <taxon>Oomycota</taxon>
        <taxon>Peronosporomycetes</taxon>
        <taxon>Peronosporales</taxon>
        <taxon>Peronosporaceae</taxon>
        <taxon>Phytophthora</taxon>
    </lineage>
</organism>
<evidence type="ECO:0008006" key="4">
    <source>
        <dbReference type="Google" id="ProtNLM"/>
    </source>
</evidence>